<keyword evidence="3" id="KW-1185">Reference proteome</keyword>
<keyword evidence="1" id="KW-0812">Transmembrane</keyword>
<evidence type="ECO:0000313" key="3">
    <source>
        <dbReference type="Proteomes" id="UP000494329"/>
    </source>
</evidence>
<name>A0A6J5DN63_9BURK</name>
<evidence type="ECO:0000313" key="2">
    <source>
        <dbReference type="EMBL" id="CAB3755760.1"/>
    </source>
</evidence>
<evidence type="ECO:0000256" key="1">
    <source>
        <dbReference type="SAM" id="Phobius"/>
    </source>
</evidence>
<keyword evidence="1" id="KW-1133">Transmembrane helix</keyword>
<dbReference type="AlphaFoldDB" id="A0A6J5DN63"/>
<proteinExistence type="predicted"/>
<dbReference type="EMBL" id="CADIKF010000015">
    <property type="protein sequence ID" value="CAB3755760.1"/>
    <property type="molecule type" value="Genomic_DNA"/>
</dbReference>
<dbReference type="Proteomes" id="UP000494329">
    <property type="component" value="Unassembled WGS sequence"/>
</dbReference>
<organism evidence="2 3">
    <name type="scientific">Paraburkholderia solisilvae</name>
    <dbReference type="NCBI Taxonomy" id="624376"/>
    <lineage>
        <taxon>Bacteria</taxon>
        <taxon>Pseudomonadati</taxon>
        <taxon>Pseudomonadota</taxon>
        <taxon>Betaproteobacteria</taxon>
        <taxon>Burkholderiales</taxon>
        <taxon>Burkholderiaceae</taxon>
        <taxon>Paraburkholderia</taxon>
    </lineage>
</organism>
<evidence type="ECO:0008006" key="4">
    <source>
        <dbReference type="Google" id="ProtNLM"/>
    </source>
</evidence>
<protein>
    <recommendedName>
        <fullName evidence="4">Transmembrane protein</fullName>
    </recommendedName>
</protein>
<reference evidence="2 3" key="1">
    <citation type="submission" date="2020-04" db="EMBL/GenBank/DDBJ databases">
        <authorList>
            <person name="De Canck E."/>
        </authorList>
    </citation>
    <scope>NUCLEOTIDE SEQUENCE [LARGE SCALE GENOMIC DNA]</scope>
    <source>
        <strain evidence="2 3">LMG 29739</strain>
    </source>
</reference>
<keyword evidence="1" id="KW-0472">Membrane</keyword>
<feature type="transmembrane region" description="Helical" evidence="1">
    <location>
        <begin position="40"/>
        <end position="62"/>
    </location>
</feature>
<sequence>MNEMTTKRKVLYRKYLFGYLCLLGFPIMILALSLSKGAGIAGLVPGIPFYVLVLGGATYKFIKELRALKSEGRMTGRKSE</sequence>
<gene>
    <name evidence="2" type="ORF">LMG29739_02284</name>
</gene>
<feature type="transmembrane region" description="Helical" evidence="1">
    <location>
        <begin position="16"/>
        <end position="34"/>
    </location>
</feature>
<accession>A0A6J5DN63</accession>